<keyword evidence="1" id="KW-0175">Coiled coil</keyword>
<accession>A0A1H4JB98</accession>
<evidence type="ECO:0000256" key="3">
    <source>
        <dbReference type="SAM" id="SignalP"/>
    </source>
</evidence>
<feature type="region of interest" description="Disordered" evidence="2">
    <location>
        <begin position="21"/>
        <end position="42"/>
    </location>
</feature>
<protein>
    <submittedName>
        <fullName evidence="4">Uncharacterized protein</fullName>
    </submittedName>
</protein>
<reference evidence="4 5" key="1">
    <citation type="submission" date="2016-10" db="EMBL/GenBank/DDBJ databases">
        <authorList>
            <person name="de Groot N.N."/>
        </authorList>
    </citation>
    <scope>NUCLEOTIDE SEQUENCE [LARGE SCALE GENOMIC DNA]</scope>
    <source>
        <strain evidence="4 5">AB35.6</strain>
    </source>
</reference>
<dbReference type="RefSeq" id="WP_139285069.1">
    <property type="nucleotide sequence ID" value="NZ_FNSD01000001.1"/>
</dbReference>
<feature type="chain" id="PRO_5010230999" evidence="3">
    <location>
        <begin position="23"/>
        <end position="584"/>
    </location>
</feature>
<evidence type="ECO:0000313" key="4">
    <source>
        <dbReference type="EMBL" id="SEB43315.1"/>
    </source>
</evidence>
<dbReference type="Proteomes" id="UP000182409">
    <property type="component" value="Unassembled WGS sequence"/>
</dbReference>
<organism evidence="4 5">
    <name type="scientific">Terriglobus roseus</name>
    <dbReference type="NCBI Taxonomy" id="392734"/>
    <lineage>
        <taxon>Bacteria</taxon>
        <taxon>Pseudomonadati</taxon>
        <taxon>Acidobacteriota</taxon>
        <taxon>Terriglobia</taxon>
        <taxon>Terriglobales</taxon>
        <taxon>Acidobacteriaceae</taxon>
        <taxon>Terriglobus</taxon>
    </lineage>
</organism>
<dbReference type="EMBL" id="FNSD01000001">
    <property type="protein sequence ID" value="SEB43315.1"/>
    <property type="molecule type" value="Genomic_DNA"/>
</dbReference>
<proteinExistence type="predicted"/>
<dbReference type="AlphaFoldDB" id="A0A1H4JB98"/>
<dbReference type="OrthoDB" id="128078at2"/>
<name>A0A1H4JB98_9BACT</name>
<sequence length="584" mass="61797">MKAIATVALLVSSSVVPFAAQAQQSHPKAGKKRPPLSESAFQSQVLQKLSQMQTEIEDLRGQMAEKDAQIAALKRSSESSSGAQAQTAAQVDALATSTAQTSAGVSGLQTSVAAVRQQTSEVKNDVQQVAQEQVAIKKNVDEPVSIHYKGVTITPGGFLAGESIWRQRALNADVYTNFNGTPYGGAGEAHTSEWVPSARATRPSVLITGKVPFGTLSGFFEGDFLSAGSTSNNLQSNSYTLRVRQAWGQAAFGRYKFTGGQMWTLLSESKKAADPGQEALPLIFDGNLHVGYTYVRQPGFRFQAALSPKTTLAVALEASQYQFSASNASPNFFFGNAGAAPGLNNPGITYTNQVAPDVVVKAAFDPGYGHYEIGGVVRLFRDRYYPAGTTAANAQNDTRVGGGFVASARFPISKLDLGLHLVAGDGTGRYGASILPDVTVRPDGTLSPLRNAQGLLSLEYHATKKLDLFGYAGTEYVQRTFYRSATGTLVGYAPPSANNTGCNTEAVPTGSTGYLPGTGTCLGATRDLVQGSVGWVYRFYSGPAGKLQYGAAYSYLSRSGWVGTGGAPTATNNLVYTSFRYFLP</sequence>
<feature type="coiled-coil region" evidence="1">
    <location>
        <begin position="42"/>
        <end position="76"/>
    </location>
</feature>
<evidence type="ECO:0000313" key="5">
    <source>
        <dbReference type="Proteomes" id="UP000182409"/>
    </source>
</evidence>
<keyword evidence="3" id="KW-0732">Signal</keyword>
<gene>
    <name evidence="4" type="ORF">SAMN05443244_0485</name>
</gene>
<evidence type="ECO:0000256" key="1">
    <source>
        <dbReference type="SAM" id="Coils"/>
    </source>
</evidence>
<feature type="signal peptide" evidence="3">
    <location>
        <begin position="1"/>
        <end position="22"/>
    </location>
</feature>
<evidence type="ECO:0000256" key="2">
    <source>
        <dbReference type="SAM" id="MobiDB-lite"/>
    </source>
</evidence>